<dbReference type="PANTHER" id="PTHR47112">
    <property type="entry name" value="PX DOMAIN-CONTAINING PROTEIN"/>
    <property type="match status" value="1"/>
</dbReference>
<dbReference type="SUPFAM" id="SSF54001">
    <property type="entry name" value="Cysteine proteinases"/>
    <property type="match status" value="1"/>
</dbReference>
<dbReference type="Proteomes" id="UP000317369">
    <property type="component" value="Chromosome"/>
</dbReference>
<proteinExistence type="predicted"/>
<evidence type="ECO:0008006" key="3">
    <source>
        <dbReference type="Google" id="ProtNLM"/>
    </source>
</evidence>
<dbReference type="AlphaFoldDB" id="A0A517YQS9"/>
<dbReference type="Gene3D" id="3.90.1720.10">
    <property type="entry name" value="endopeptidase domain like (from Nostoc punctiforme)"/>
    <property type="match status" value="1"/>
</dbReference>
<dbReference type="OrthoDB" id="2080662at2"/>
<gene>
    <name evidence="1" type="ORF">KS4_06160</name>
</gene>
<name>A0A517YQS9_9BACT</name>
<accession>A0A517YQS9</accession>
<dbReference type="KEGG" id="pcor:KS4_06160"/>
<organism evidence="1 2">
    <name type="scientific">Poriferisphaera corsica</name>
    <dbReference type="NCBI Taxonomy" id="2528020"/>
    <lineage>
        <taxon>Bacteria</taxon>
        <taxon>Pseudomonadati</taxon>
        <taxon>Planctomycetota</taxon>
        <taxon>Phycisphaerae</taxon>
        <taxon>Phycisphaerales</taxon>
        <taxon>Phycisphaeraceae</taxon>
        <taxon>Poriferisphaera</taxon>
    </lineage>
</organism>
<evidence type="ECO:0000313" key="2">
    <source>
        <dbReference type="Proteomes" id="UP000317369"/>
    </source>
</evidence>
<sequence>MRQDISVNYSVIRDVLRTGDLVLFSGKGGMSAGIKWGTMSQWSHVGMVVRLDGFDFVGLWESTTLSDVADVESGEKRKGVQLVALRERLNRYQGEVAIRRLEGIEIGEKELAGLMAFKGEMNGRGYESNLFELVRSAYDGPMGRNEEDLSSVFCSELVAEAYQRMGLLGEEKASNEYTPADFGQDRFLTLLAGRLSDEILIGRE</sequence>
<protein>
    <recommendedName>
        <fullName evidence="3">Permuted papain-like amidase enzyme, YaeF/YiiX, C92 family</fullName>
    </recommendedName>
</protein>
<keyword evidence="2" id="KW-1185">Reference proteome</keyword>
<dbReference type="RefSeq" id="WP_145074398.1">
    <property type="nucleotide sequence ID" value="NZ_CP036425.1"/>
</dbReference>
<evidence type="ECO:0000313" key="1">
    <source>
        <dbReference type="EMBL" id="QDU32582.1"/>
    </source>
</evidence>
<dbReference type="InterPro" id="IPR038765">
    <property type="entry name" value="Papain-like_cys_pep_sf"/>
</dbReference>
<reference evidence="1 2" key="1">
    <citation type="submission" date="2019-02" db="EMBL/GenBank/DDBJ databases">
        <title>Deep-cultivation of Planctomycetes and their phenomic and genomic characterization uncovers novel biology.</title>
        <authorList>
            <person name="Wiegand S."/>
            <person name="Jogler M."/>
            <person name="Boedeker C."/>
            <person name="Pinto D."/>
            <person name="Vollmers J."/>
            <person name="Rivas-Marin E."/>
            <person name="Kohn T."/>
            <person name="Peeters S.H."/>
            <person name="Heuer A."/>
            <person name="Rast P."/>
            <person name="Oberbeckmann S."/>
            <person name="Bunk B."/>
            <person name="Jeske O."/>
            <person name="Meyerdierks A."/>
            <person name="Storesund J.E."/>
            <person name="Kallscheuer N."/>
            <person name="Luecker S."/>
            <person name="Lage O.M."/>
            <person name="Pohl T."/>
            <person name="Merkel B.J."/>
            <person name="Hornburger P."/>
            <person name="Mueller R.-W."/>
            <person name="Bruemmer F."/>
            <person name="Labrenz M."/>
            <person name="Spormann A.M."/>
            <person name="Op den Camp H."/>
            <person name="Overmann J."/>
            <person name="Amann R."/>
            <person name="Jetten M.S.M."/>
            <person name="Mascher T."/>
            <person name="Medema M.H."/>
            <person name="Devos D.P."/>
            <person name="Kaster A.-K."/>
            <person name="Ovreas L."/>
            <person name="Rohde M."/>
            <person name="Galperin M.Y."/>
            <person name="Jogler C."/>
        </authorList>
    </citation>
    <scope>NUCLEOTIDE SEQUENCE [LARGE SCALE GENOMIC DNA]</scope>
    <source>
        <strain evidence="1 2">KS4</strain>
    </source>
</reference>
<dbReference type="PANTHER" id="PTHR47112:SF1">
    <property type="entry name" value="PX DOMAIN-CONTAINING PROTEIN"/>
    <property type="match status" value="1"/>
</dbReference>
<dbReference type="EMBL" id="CP036425">
    <property type="protein sequence ID" value="QDU32582.1"/>
    <property type="molecule type" value="Genomic_DNA"/>
</dbReference>